<dbReference type="Pfam" id="PF03640">
    <property type="entry name" value="Lipoprotein_15"/>
    <property type="match status" value="2"/>
</dbReference>
<feature type="chain" id="PRO_5015008026" description="ATP-binding protein" evidence="1">
    <location>
        <begin position="22"/>
        <end position="124"/>
    </location>
</feature>
<comment type="caution">
    <text evidence="2">The sequence shown here is derived from an EMBL/GenBank/DDBJ whole genome shotgun (WGS) entry which is preliminary data.</text>
</comment>
<dbReference type="GO" id="GO:0043448">
    <property type="term" value="P:alkane catabolic process"/>
    <property type="evidence" value="ECO:0007669"/>
    <property type="project" value="TreeGrafter"/>
</dbReference>
<proteinExistence type="predicted"/>
<dbReference type="InterPro" id="IPR014558">
    <property type="entry name" value="UCP029720"/>
</dbReference>
<dbReference type="EMBL" id="NWTK01000012">
    <property type="protein sequence ID" value="PKR51896.1"/>
    <property type="molecule type" value="Genomic_DNA"/>
</dbReference>
<dbReference type="OrthoDB" id="9800666at2"/>
<organism evidence="2 3">
    <name type="scientific">Thalassospira marina</name>
    <dbReference type="NCBI Taxonomy" id="2048283"/>
    <lineage>
        <taxon>Bacteria</taxon>
        <taxon>Pseudomonadati</taxon>
        <taxon>Pseudomonadota</taxon>
        <taxon>Alphaproteobacteria</taxon>
        <taxon>Rhodospirillales</taxon>
        <taxon>Thalassospiraceae</taxon>
        <taxon>Thalassospira</taxon>
    </lineage>
</organism>
<protein>
    <recommendedName>
        <fullName evidence="4">ATP-binding protein</fullName>
    </recommendedName>
</protein>
<dbReference type="InterPro" id="IPR005297">
    <property type="entry name" value="Lipoprotein_repeat"/>
</dbReference>
<dbReference type="PANTHER" id="PTHR39335">
    <property type="entry name" value="BLL4220 PROTEIN"/>
    <property type="match status" value="1"/>
</dbReference>
<dbReference type="Proteomes" id="UP000233597">
    <property type="component" value="Unassembled WGS sequence"/>
</dbReference>
<dbReference type="AlphaFoldDB" id="A0A2N3KN26"/>
<dbReference type="PIRSF" id="PIRSF029720">
    <property type="entry name" value="UCP029720"/>
    <property type="match status" value="1"/>
</dbReference>
<evidence type="ECO:0000313" key="2">
    <source>
        <dbReference type="EMBL" id="PKR51896.1"/>
    </source>
</evidence>
<evidence type="ECO:0008006" key="4">
    <source>
        <dbReference type="Google" id="ProtNLM"/>
    </source>
</evidence>
<dbReference type="RefSeq" id="WP_101268852.1">
    <property type="nucleotide sequence ID" value="NZ_NWTK01000012.1"/>
</dbReference>
<evidence type="ECO:0000256" key="1">
    <source>
        <dbReference type="SAM" id="SignalP"/>
    </source>
</evidence>
<evidence type="ECO:0000313" key="3">
    <source>
        <dbReference type="Proteomes" id="UP000233597"/>
    </source>
</evidence>
<dbReference type="PANTHER" id="PTHR39335:SF1">
    <property type="entry name" value="BLL4220 PROTEIN"/>
    <property type="match status" value="1"/>
</dbReference>
<sequence length="124" mass="13224">MLKTTLIAATLCLAGATSAFAAPVKTGDSTLGPVLTGENGMTLYTFQKDGKDQSNCYDKCAANWPPLMATDGDMADGKYSIITRKDGGKQWAVDGKPLYFWIKDSKPGDTTGNGVLNLWDVARP</sequence>
<name>A0A2N3KN26_9PROT</name>
<gene>
    <name evidence="2" type="ORF">COO20_17330</name>
</gene>
<keyword evidence="1" id="KW-0732">Signal</keyword>
<accession>A0A2N3KN26</accession>
<feature type="signal peptide" evidence="1">
    <location>
        <begin position="1"/>
        <end position="21"/>
    </location>
</feature>
<reference evidence="2 3" key="1">
    <citation type="submission" date="2017-09" db="EMBL/GenBank/DDBJ databases">
        <title>Biodiversity and function of Thalassospira species in the particle-attached aromatic-hydrocarbon-degrading consortia from the surface seawater of the South China Sea.</title>
        <authorList>
            <person name="Dong C."/>
            <person name="Liu R."/>
            <person name="Shao Z."/>
        </authorList>
    </citation>
    <scope>NUCLEOTIDE SEQUENCE [LARGE SCALE GENOMIC DNA]</scope>
    <source>
        <strain evidence="2 3">CSC1P2</strain>
    </source>
</reference>